<protein>
    <submittedName>
        <fullName evidence="2">DUF397 domain-containing protein</fullName>
    </submittedName>
</protein>
<dbReference type="AlphaFoldDB" id="A0A345HP13"/>
<reference evidence="3" key="1">
    <citation type="submission" date="2018-07" db="EMBL/GenBank/DDBJ databases">
        <authorList>
            <person name="Zhao J."/>
        </authorList>
    </citation>
    <scope>NUCLEOTIDE SEQUENCE [LARGE SCALE GENOMIC DNA]</scope>
    <source>
        <strain evidence="3">GSSD-12</strain>
    </source>
</reference>
<evidence type="ECO:0000259" key="1">
    <source>
        <dbReference type="Pfam" id="PF04149"/>
    </source>
</evidence>
<gene>
    <name evidence="2" type="ORF">DVK44_12760</name>
</gene>
<feature type="domain" description="DUF397" evidence="1">
    <location>
        <begin position="9"/>
        <end position="60"/>
    </location>
</feature>
<sequence length="64" mass="6921">MTSEAVGPYRKSSYSGQQGNCVEVAITDDGGCAVRDSKDQARRPLGFARAQWQIFLAHAKSEAC</sequence>
<organism evidence="2 3">
    <name type="scientific">Streptomyces paludis</name>
    <dbReference type="NCBI Taxonomy" id="2282738"/>
    <lineage>
        <taxon>Bacteria</taxon>
        <taxon>Bacillati</taxon>
        <taxon>Actinomycetota</taxon>
        <taxon>Actinomycetes</taxon>
        <taxon>Kitasatosporales</taxon>
        <taxon>Streptomycetaceae</taxon>
        <taxon>Streptomyces</taxon>
    </lineage>
</organism>
<dbReference type="OrthoDB" id="4327125at2"/>
<dbReference type="KEGG" id="spad:DVK44_12760"/>
<dbReference type="Proteomes" id="UP000253868">
    <property type="component" value="Chromosome"/>
</dbReference>
<accession>A0A345HP13</accession>
<evidence type="ECO:0000313" key="3">
    <source>
        <dbReference type="Proteomes" id="UP000253868"/>
    </source>
</evidence>
<dbReference type="Pfam" id="PF04149">
    <property type="entry name" value="DUF397"/>
    <property type="match status" value="1"/>
</dbReference>
<keyword evidence="3" id="KW-1185">Reference proteome</keyword>
<proteinExistence type="predicted"/>
<evidence type="ECO:0000313" key="2">
    <source>
        <dbReference type="EMBL" id="AXG78437.1"/>
    </source>
</evidence>
<dbReference type="EMBL" id="CP031194">
    <property type="protein sequence ID" value="AXG78437.1"/>
    <property type="molecule type" value="Genomic_DNA"/>
</dbReference>
<dbReference type="InterPro" id="IPR007278">
    <property type="entry name" value="DUF397"/>
</dbReference>
<name>A0A345HP13_9ACTN</name>